<comment type="caution">
    <text evidence="2">The sequence shown here is derived from an EMBL/GenBank/DDBJ whole genome shotgun (WGS) entry which is preliminary data.</text>
</comment>
<dbReference type="InterPro" id="IPR029057">
    <property type="entry name" value="PRTase-like"/>
</dbReference>
<dbReference type="SUPFAM" id="SSF53271">
    <property type="entry name" value="PRTase-like"/>
    <property type="match status" value="1"/>
</dbReference>
<reference evidence="2 3" key="1">
    <citation type="journal article" date="2014" name="Int. J. Syst. Evol. Microbiol.">
        <title>Complete genome sequence of Corynebacterium casei LMG S-19264T (=DSM 44701T), isolated from a smear-ripened cheese.</title>
        <authorList>
            <consortium name="US DOE Joint Genome Institute (JGI-PGF)"/>
            <person name="Walter F."/>
            <person name="Albersmeier A."/>
            <person name="Kalinowski J."/>
            <person name="Ruckert C."/>
        </authorList>
    </citation>
    <scope>NUCLEOTIDE SEQUENCE [LARGE SCALE GENOMIC DNA]</scope>
    <source>
        <strain evidence="2 3">CGMCC 1.9161</strain>
    </source>
</reference>
<dbReference type="GO" id="GO:0016757">
    <property type="term" value="F:glycosyltransferase activity"/>
    <property type="evidence" value="ECO:0007669"/>
    <property type="project" value="UniProtKB-KW"/>
</dbReference>
<name>A0A917Q4S0_9HYPH</name>
<dbReference type="Gene3D" id="3.30.1310.20">
    <property type="entry name" value="PRTase-like"/>
    <property type="match status" value="1"/>
</dbReference>
<proteinExistence type="predicted"/>
<keyword evidence="3" id="KW-1185">Reference proteome</keyword>
<dbReference type="AlphaFoldDB" id="A0A917Q4S0"/>
<dbReference type="InterPro" id="IPR000836">
    <property type="entry name" value="PRTase_dom"/>
</dbReference>
<dbReference type="CDD" id="cd06223">
    <property type="entry name" value="PRTases_typeI"/>
    <property type="match status" value="1"/>
</dbReference>
<dbReference type="Gene3D" id="3.40.50.2020">
    <property type="match status" value="1"/>
</dbReference>
<feature type="domain" description="Phosphoribosyltransferase" evidence="1">
    <location>
        <begin position="8"/>
        <end position="181"/>
    </location>
</feature>
<dbReference type="Pfam" id="PF00156">
    <property type="entry name" value="Pribosyltran"/>
    <property type="match status" value="1"/>
</dbReference>
<evidence type="ECO:0000259" key="1">
    <source>
        <dbReference type="Pfam" id="PF00156"/>
    </source>
</evidence>
<evidence type="ECO:0000313" key="3">
    <source>
        <dbReference type="Proteomes" id="UP000600449"/>
    </source>
</evidence>
<dbReference type="EMBL" id="BMMF01000002">
    <property type="protein sequence ID" value="GGK23357.1"/>
    <property type="molecule type" value="Genomic_DNA"/>
</dbReference>
<gene>
    <name evidence="2" type="ORF">GCM10011322_07630</name>
</gene>
<accession>A0A917Q4S0</accession>
<sequence>MMFKDRTDAGRRLAGALASHGGEGTIVLALPRGGVPVAAQVARALHAPLDLVMVRKIGAPGHPEYGIGAVVDGADPQIVIDEKTARMAGADAAYLDDTKRRELAEIERRRHAYLGDRRPLDVAGRTVIVVDDGVATGSTAKAALRALKKAGAARRILAVPVAPIETVEALREEADEVVALTTPYPFHAVGLYYEDFDQTSDEDVVAALEAARDEARG</sequence>
<organism evidence="2 3">
    <name type="scientific">Salinarimonas ramus</name>
    <dbReference type="NCBI Taxonomy" id="690164"/>
    <lineage>
        <taxon>Bacteria</taxon>
        <taxon>Pseudomonadati</taxon>
        <taxon>Pseudomonadota</taxon>
        <taxon>Alphaproteobacteria</taxon>
        <taxon>Hyphomicrobiales</taxon>
        <taxon>Salinarimonadaceae</taxon>
        <taxon>Salinarimonas</taxon>
    </lineage>
</organism>
<evidence type="ECO:0000313" key="2">
    <source>
        <dbReference type="EMBL" id="GGK23357.1"/>
    </source>
</evidence>
<keyword evidence="2" id="KW-0328">Glycosyltransferase</keyword>
<dbReference type="Proteomes" id="UP000600449">
    <property type="component" value="Unassembled WGS sequence"/>
</dbReference>
<dbReference type="RefSeq" id="WP_188909744.1">
    <property type="nucleotide sequence ID" value="NZ_BMMF01000002.1"/>
</dbReference>
<keyword evidence="2" id="KW-0808">Transferase</keyword>
<protein>
    <submittedName>
        <fullName evidence="2">Phosphoribosyltransferase</fullName>
    </submittedName>
</protein>